<dbReference type="Pfam" id="PF00078">
    <property type="entry name" value="RVT_1"/>
    <property type="match status" value="1"/>
</dbReference>
<evidence type="ECO:0000256" key="4">
    <source>
        <dbReference type="ARBA" id="ARBA00022759"/>
    </source>
</evidence>
<proteinExistence type="predicted"/>
<dbReference type="EMBL" id="CP144747">
    <property type="protein sequence ID" value="WVZ63607.1"/>
    <property type="molecule type" value="Genomic_DNA"/>
</dbReference>
<dbReference type="InterPro" id="IPR041373">
    <property type="entry name" value="RT_RNaseH"/>
</dbReference>
<dbReference type="Pfam" id="PF17917">
    <property type="entry name" value="RT_RNaseH"/>
    <property type="match status" value="1"/>
</dbReference>
<name>A0AAQ3T048_PASNO</name>
<dbReference type="Gene3D" id="3.30.70.270">
    <property type="match status" value="2"/>
</dbReference>
<keyword evidence="6" id="KW-0695">RNA-directed DNA polymerase</keyword>
<feature type="domain" description="Reverse transcriptase" evidence="7">
    <location>
        <begin position="213"/>
        <end position="315"/>
    </location>
</feature>
<dbReference type="SUPFAM" id="SSF56672">
    <property type="entry name" value="DNA/RNA polymerases"/>
    <property type="match status" value="1"/>
</dbReference>
<dbReference type="Gene3D" id="3.10.10.10">
    <property type="entry name" value="HIV Type 1 Reverse Transcriptase, subunit A, domain 1"/>
    <property type="match status" value="1"/>
</dbReference>
<evidence type="ECO:0000256" key="1">
    <source>
        <dbReference type="ARBA" id="ARBA00022679"/>
    </source>
</evidence>
<keyword evidence="2" id="KW-0548">Nucleotidyltransferase</keyword>
<evidence type="ECO:0000313" key="10">
    <source>
        <dbReference type="Proteomes" id="UP001341281"/>
    </source>
</evidence>
<dbReference type="InterPro" id="IPR000477">
    <property type="entry name" value="RT_dom"/>
</dbReference>
<keyword evidence="10" id="KW-1185">Reference proteome</keyword>
<reference evidence="9 10" key="1">
    <citation type="submission" date="2024-02" db="EMBL/GenBank/DDBJ databases">
        <title>High-quality chromosome-scale genome assembly of Pensacola bahiagrass (Paspalum notatum Flugge var. saurae).</title>
        <authorList>
            <person name="Vega J.M."/>
            <person name="Podio M."/>
            <person name="Orjuela J."/>
            <person name="Siena L.A."/>
            <person name="Pessino S.C."/>
            <person name="Combes M.C."/>
            <person name="Mariac C."/>
            <person name="Albertini E."/>
            <person name="Pupilli F."/>
            <person name="Ortiz J.P.A."/>
            <person name="Leblanc O."/>
        </authorList>
    </citation>
    <scope>NUCLEOTIDE SEQUENCE [LARGE SCALE GENOMIC DNA]</scope>
    <source>
        <strain evidence="9">R1</strain>
        <tissue evidence="9">Leaf</tissue>
    </source>
</reference>
<dbReference type="CDD" id="cd09274">
    <property type="entry name" value="RNase_HI_RT_Ty3"/>
    <property type="match status" value="1"/>
</dbReference>
<dbReference type="GO" id="GO:0016787">
    <property type="term" value="F:hydrolase activity"/>
    <property type="evidence" value="ECO:0007669"/>
    <property type="project" value="UniProtKB-KW"/>
</dbReference>
<evidence type="ECO:0000256" key="5">
    <source>
        <dbReference type="ARBA" id="ARBA00022801"/>
    </source>
</evidence>
<evidence type="ECO:0000256" key="6">
    <source>
        <dbReference type="ARBA" id="ARBA00022918"/>
    </source>
</evidence>
<dbReference type="InterPro" id="IPR043502">
    <property type="entry name" value="DNA/RNA_pol_sf"/>
</dbReference>
<gene>
    <name evidence="9" type="ORF">U9M48_013223</name>
</gene>
<keyword evidence="4" id="KW-0255">Endonuclease</keyword>
<evidence type="ECO:0008006" key="11">
    <source>
        <dbReference type="Google" id="ProtNLM"/>
    </source>
</evidence>
<evidence type="ECO:0000313" key="9">
    <source>
        <dbReference type="EMBL" id="WVZ63607.1"/>
    </source>
</evidence>
<organism evidence="9 10">
    <name type="scientific">Paspalum notatum var. saurae</name>
    <dbReference type="NCBI Taxonomy" id="547442"/>
    <lineage>
        <taxon>Eukaryota</taxon>
        <taxon>Viridiplantae</taxon>
        <taxon>Streptophyta</taxon>
        <taxon>Embryophyta</taxon>
        <taxon>Tracheophyta</taxon>
        <taxon>Spermatophyta</taxon>
        <taxon>Magnoliopsida</taxon>
        <taxon>Liliopsida</taxon>
        <taxon>Poales</taxon>
        <taxon>Poaceae</taxon>
        <taxon>PACMAD clade</taxon>
        <taxon>Panicoideae</taxon>
        <taxon>Andropogonodae</taxon>
        <taxon>Paspaleae</taxon>
        <taxon>Paspalinae</taxon>
        <taxon>Paspalum</taxon>
    </lineage>
</organism>
<dbReference type="GO" id="GO:0003964">
    <property type="term" value="F:RNA-directed DNA polymerase activity"/>
    <property type="evidence" value="ECO:0007669"/>
    <property type="project" value="UniProtKB-KW"/>
</dbReference>
<evidence type="ECO:0000259" key="7">
    <source>
        <dbReference type="Pfam" id="PF00078"/>
    </source>
</evidence>
<dbReference type="InterPro" id="IPR043128">
    <property type="entry name" value="Rev_trsase/Diguanyl_cyclase"/>
</dbReference>
<dbReference type="GO" id="GO:0004519">
    <property type="term" value="F:endonuclease activity"/>
    <property type="evidence" value="ECO:0007669"/>
    <property type="project" value="UniProtKB-KW"/>
</dbReference>
<accession>A0AAQ3T048</accession>
<dbReference type="InterPro" id="IPR050951">
    <property type="entry name" value="Retrovirus_Pol_polyprotein"/>
</dbReference>
<dbReference type="CDD" id="cd01647">
    <property type="entry name" value="RT_LTR"/>
    <property type="match status" value="1"/>
</dbReference>
<evidence type="ECO:0000256" key="3">
    <source>
        <dbReference type="ARBA" id="ARBA00022722"/>
    </source>
</evidence>
<dbReference type="FunFam" id="3.10.20.370:FF:000001">
    <property type="entry name" value="Retrovirus-related Pol polyprotein from transposon 17.6-like protein"/>
    <property type="match status" value="1"/>
</dbReference>
<dbReference type="Proteomes" id="UP001341281">
    <property type="component" value="Chromosome 03"/>
</dbReference>
<keyword evidence="3" id="KW-0540">Nuclease</keyword>
<keyword evidence="5" id="KW-0378">Hydrolase</keyword>
<dbReference type="PANTHER" id="PTHR37984:SF5">
    <property type="entry name" value="PROTEIN NYNRIN-LIKE"/>
    <property type="match status" value="1"/>
</dbReference>
<dbReference type="FunFam" id="3.30.70.270:FF:000020">
    <property type="entry name" value="Transposon Tf2-6 polyprotein-like Protein"/>
    <property type="match status" value="1"/>
</dbReference>
<dbReference type="AlphaFoldDB" id="A0AAQ3T048"/>
<dbReference type="PANTHER" id="PTHR37984">
    <property type="entry name" value="PROTEIN CBG26694"/>
    <property type="match status" value="1"/>
</dbReference>
<sequence length="644" mass="73819">MGNEDINVNIDRSLNAKTEAKPEIDPLEEVMSLSLEEMGQYKNLEEETISDFSAKEEPLEFEELGESLRPEAPKIELKQLPPGLKYAFLHGKEDKPVIISDKLTESESRRLLSILEKYSTVLGYSLQDLKGISPNLCTHRIPMEVDHKPTREPQRRLNNAMREVVKKEVFKLLYTGIIYPVQDSEWVSPVQVVPKKGGMAVVKNHNNELIPHRTVTGWRICIDYRRLNAATRKDHFPLPFIDEMLERLANHSFFCYLDGYSGYHQIPIHPEDQSKTTFTCPYGTFAYRRMSFGLCNAPASFQRFMMAIFSNFIENIISAEMQRGRPGVKLGKCHFMVREGIVLGHRISERGIEVDLAKIEVIEQLPPPTNIKAIRSFLGHAGFYMRFIKNFSHIARRLTNLLAKDAPFVFDDEYLEAFHKLKEALVTAPIIQPPDWNKPFEIMCDASDYTIEAVLGQTNDKKHHAISYASKTLTGPQLNYSTTEKELLAVVFAIDKFRSYLVGAKFIIYTNHAALKYLLAKKDAMPRLIRWVLLLQEFDIEIRDKKGVENSVADHLLWMKFEETSPLPIDDYMRDDQLLKVTTSQPWYANLVNYIVVGYVPKGADKRKLVHDSRSISGMTSTYTNSAQTDSYVAAFLLVKHRKS</sequence>
<evidence type="ECO:0000259" key="8">
    <source>
        <dbReference type="Pfam" id="PF17917"/>
    </source>
</evidence>
<protein>
    <recommendedName>
        <fullName evidence="11">Reverse transcriptase</fullName>
    </recommendedName>
</protein>
<feature type="domain" description="Reverse transcriptase RNase H-like" evidence="8">
    <location>
        <begin position="435"/>
        <end position="538"/>
    </location>
</feature>
<evidence type="ECO:0000256" key="2">
    <source>
        <dbReference type="ARBA" id="ARBA00022695"/>
    </source>
</evidence>
<keyword evidence="1" id="KW-0808">Transferase</keyword>